<dbReference type="Pfam" id="PF12844">
    <property type="entry name" value="HTH_19"/>
    <property type="match status" value="1"/>
</dbReference>
<sequence length="112" mass="13058">MSIGYNLRKLRTRQSKSQQEIADLLDIDRKTYVNWENDQNDVKSEYIPKLATIFDVEIKDLFHDLDSKIEIIQQHNEGKDSSLLNGAILIITDKNSVEDLIKVIKNKLEKEK</sequence>
<protein>
    <submittedName>
        <fullName evidence="3">Transcriptional regulator with XRE-family HTH domain</fullName>
    </submittedName>
</protein>
<evidence type="ECO:0000313" key="3">
    <source>
        <dbReference type="EMBL" id="MBB4805012.1"/>
    </source>
</evidence>
<dbReference type="AlphaFoldDB" id="A0A840KDG3"/>
<evidence type="ECO:0000259" key="2">
    <source>
        <dbReference type="PROSITE" id="PS50943"/>
    </source>
</evidence>
<reference evidence="3 4" key="1">
    <citation type="submission" date="2020-08" db="EMBL/GenBank/DDBJ databases">
        <title>Functional genomics of gut bacteria from endangered species of beetles.</title>
        <authorList>
            <person name="Carlos-Shanley C."/>
        </authorList>
    </citation>
    <scope>NUCLEOTIDE SEQUENCE [LARGE SCALE GENOMIC DNA]</scope>
    <source>
        <strain evidence="3 4">S00151</strain>
    </source>
</reference>
<dbReference type="PANTHER" id="PTHR46558:SF4">
    <property type="entry name" value="DNA-BIDING PHAGE PROTEIN"/>
    <property type="match status" value="1"/>
</dbReference>
<dbReference type="SUPFAM" id="SSF47413">
    <property type="entry name" value="lambda repressor-like DNA-binding domains"/>
    <property type="match status" value="1"/>
</dbReference>
<gene>
    <name evidence="3" type="ORF">HNP38_000284</name>
</gene>
<dbReference type="InterPro" id="IPR010982">
    <property type="entry name" value="Lambda_DNA-bd_dom_sf"/>
</dbReference>
<keyword evidence="4" id="KW-1185">Reference proteome</keyword>
<dbReference type="Gene3D" id="1.10.260.40">
    <property type="entry name" value="lambda repressor-like DNA-binding domains"/>
    <property type="match status" value="1"/>
</dbReference>
<comment type="caution">
    <text evidence="3">The sequence shown here is derived from an EMBL/GenBank/DDBJ whole genome shotgun (WGS) entry which is preliminary data.</text>
</comment>
<organism evidence="3 4">
    <name type="scientific">Chryseobacterium defluvii</name>
    <dbReference type="NCBI Taxonomy" id="160396"/>
    <lineage>
        <taxon>Bacteria</taxon>
        <taxon>Pseudomonadati</taxon>
        <taxon>Bacteroidota</taxon>
        <taxon>Flavobacteriia</taxon>
        <taxon>Flavobacteriales</taxon>
        <taxon>Weeksellaceae</taxon>
        <taxon>Chryseobacterium group</taxon>
        <taxon>Chryseobacterium</taxon>
    </lineage>
</organism>
<dbReference type="EMBL" id="JACHLE010000001">
    <property type="protein sequence ID" value="MBB4805012.1"/>
    <property type="molecule type" value="Genomic_DNA"/>
</dbReference>
<evidence type="ECO:0000313" key="4">
    <source>
        <dbReference type="Proteomes" id="UP000592180"/>
    </source>
</evidence>
<dbReference type="GO" id="GO:0003677">
    <property type="term" value="F:DNA binding"/>
    <property type="evidence" value="ECO:0007669"/>
    <property type="project" value="UniProtKB-KW"/>
</dbReference>
<feature type="domain" description="HTH cro/C1-type" evidence="2">
    <location>
        <begin position="7"/>
        <end position="61"/>
    </location>
</feature>
<dbReference type="InterPro" id="IPR001387">
    <property type="entry name" value="Cro/C1-type_HTH"/>
</dbReference>
<dbReference type="SMART" id="SM00530">
    <property type="entry name" value="HTH_XRE"/>
    <property type="match status" value="1"/>
</dbReference>
<dbReference type="RefSeq" id="WP_184183331.1">
    <property type="nucleotide sequence ID" value="NZ_JACHLE010000001.1"/>
</dbReference>
<dbReference type="PANTHER" id="PTHR46558">
    <property type="entry name" value="TRACRIPTIONAL REGULATORY PROTEIN-RELATED-RELATED"/>
    <property type="match status" value="1"/>
</dbReference>
<proteinExistence type="predicted"/>
<name>A0A840KDG3_9FLAO</name>
<dbReference type="CDD" id="cd00093">
    <property type="entry name" value="HTH_XRE"/>
    <property type="match status" value="1"/>
</dbReference>
<dbReference type="PROSITE" id="PS50943">
    <property type="entry name" value="HTH_CROC1"/>
    <property type="match status" value="1"/>
</dbReference>
<keyword evidence="1" id="KW-0238">DNA-binding</keyword>
<dbReference type="Proteomes" id="UP000592180">
    <property type="component" value="Unassembled WGS sequence"/>
</dbReference>
<accession>A0A840KDG3</accession>
<evidence type="ECO:0000256" key="1">
    <source>
        <dbReference type="ARBA" id="ARBA00023125"/>
    </source>
</evidence>